<evidence type="ECO:0000256" key="2">
    <source>
        <dbReference type="ARBA" id="ARBA00022448"/>
    </source>
</evidence>
<dbReference type="RefSeq" id="WP_304122336.1">
    <property type="nucleotide sequence ID" value="NZ_DYZA01000134.1"/>
</dbReference>
<keyword evidence="2 6" id="KW-0813">Transport</keyword>
<feature type="transmembrane region" description="Helical" evidence="7">
    <location>
        <begin position="255"/>
        <end position="280"/>
    </location>
</feature>
<proteinExistence type="inferred from homology"/>
<feature type="transmembrane region" description="Helical" evidence="7">
    <location>
        <begin position="429"/>
        <end position="450"/>
    </location>
</feature>
<dbReference type="PANTHER" id="PTHR42948:SF1">
    <property type="entry name" value="TRANSPORTER"/>
    <property type="match status" value="1"/>
</dbReference>
<evidence type="ECO:0000256" key="3">
    <source>
        <dbReference type="ARBA" id="ARBA00022692"/>
    </source>
</evidence>
<keyword evidence="4 7" id="KW-1133">Transmembrane helix</keyword>
<gene>
    <name evidence="8" type="ORF">K8W16_06750</name>
</gene>
<protein>
    <recommendedName>
        <fullName evidence="6">Transporter</fullName>
    </recommendedName>
</protein>
<feature type="transmembrane region" description="Helical" evidence="7">
    <location>
        <begin position="143"/>
        <end position="162"/>
    </location>
</feature>
<evidence type="ECO:0000256" key="7">
    <source>
        <dbReference type="SAM" id="Phobius"/>
    </source>
</evidence>
<dbReference type="InterPro" id="IPR047218">
    <property type="entry name" value="YocR/YhdH-like"/>
</dbReference>
<feature type="transmembrane region" description="Helical" evidence="7">
    <location>
        <begin position="174"/>
        <end position="195"/>
    </location>
</feature>
<comment type="subcellular location">
    <subcellularLocation>
        <location evidence="1">Membrane</location>
        <topology evidence="1">Multi-pass membrane protein</topology>
    </subcellularLocation>
</comment>
<comment type="caution">
    <text evidence="8">The sequence shown here is derived from an EMBL/GenBank/DDBJ whole genome shotgun (WGS) entry which is preliminary data.</text>
</comment>
<keyword evidence="6" id="KW-0769">Symport</keyword>
<dbReference type="SUPFAM" id="SSF161070">
    <property type="entry name" value="SNF-like"/>
    <property type="match status" value="1"/>
</dbReference>
<dbReference type="PROSITE" id="PS50267">
    <property type="entry name" value="NA_NEUROTRAN_SYMP_3"/>
    <property type="match status" value="1"/>
</dbReference>
<dbReference type="EMBL" id="DYZA01000134">
    <property type="protein sequence ID" value="HJD97326.1"/>
    <property type="molecule type" value="Genomic_DNA"/>
</dbReference>
<evidence type="ECO:0000313" key="9">
    <source>
        <dbReference type="Proteomes" id="UP000698963"/>
    </source>
</evidence>
<dbReference type="InterPro" id="IPR037272">
    <property type="entry name" value="SNS_sf"/>
</dbReference>
<feature type="transmembrane region" description="Helical" evidence="7">
    <location>
        <begin position="346"/>
        <end position="369"/>
    </location>
</feature>
<evidence type="ECO:0000256" key="5">
    <source>
        <dbReference type="ARBA" id="ARBA00023136"/>
    </source>
</evidence>
<evidence type="ECO:0000256" key="4">
    <source>
        <dbReference type="ARBA" id="ARBA00022989"/>
    </source>
</evidence>
<dbReference type="PRINTS" id="PR00176">
    <property type="entry name" value="NANEUSMPORT"/>
</dbReference>
<dbReference type="GO" id="GO:0016020">
    <property type="term" value="C:membrane"/>
    <property type="evidence" value="ECO:0007669"/>
    <property type="project" value="UniProtKB-SubCell"/>
</dbReference>
<dbReference type="Pfam" id="PF00209">
    <property type="entry name" value="SNF"/>
    <property type="match status" value="2"/>
</dbReference>
<name>A0A921DRS4_9BACT</name>
<accession>A0A921DRS4</accession>
<comment type="similarity">
    <text evidence="6">Belongs to the sodium:neurotransmitter symporter (SNF) (TC 2.A.22) family.</text>
</comment>
<dbReference type="PROSITE" id="PS00610">
    <property type="entry name" value="NA_NEUROTRAN_SYMP_1"/>
    <property type="match status" value="1"/>
</dbReference>
<dbReference type="PANTHER" id="PTHR42948">
    <property type="entry name" value="TRANSPORTER"/>
    <property type="match status" value="1"/>
</dbReference>
<feature type="transmembrane region" description="Helical" evidence="7">
    <location>
        <begin position="94"/>
        <end position="115"/>
    </location>
</feature>
<feature type="transmembrane region" description="Helical" evidence="7">
    <location>
        <begin position="225"/>
        <end position="243"/>
    </location>
</feature>
<evidence type="ECO:0000256" key="6">
    <source>
        <dbReference type="RuleBase" id="RU003732"/>
    </source>
</evidence>
<feature type="transmembrane region" description="Helical" evidence="7">
    <location>
        <begin position="305"/>
        <end position="326"/>
    </location>
</feature>
<dbReference type="CDD" id="cd10336">
    <property type="entry name" value="SLC6sbd_Tyt1-Like"/>
    <property type="match status" value="1"/>
</dbReference>
<reference evidence="8" key="1">
    <citation type="journal article" date="2021" name="PeerJ">
        <title>Extensive microbial diversity within the chicken gut microbiome revealed by metagenomics and culture.</title>
        <authorList>
            <person name="Gilroy R."/>
            <person name="Ravi A."/>
            <person name="Getino M."/>
            <person name="Pursley I."/>
            <person name="Horton D.L."/>
            <person name="Alikhan N.F."/>
            <person name="Baker D."/>
            <person name="Gharbi K."/>
            <person name="Hall N."/>
            <person name="Watson M."/>
            <person name="Adriaenssens E.M."/>
            <person name="Foster-Nyarko E."/>
            <person name="Jarju S."/>
            <person name="Secka A."/>
            <person name="Antonio M."/>
            <person name="Oren A."/>
            <person name="Chaudhuri R.R."/>
            <person name="La Ragione R."/>
            <person name="Hildebrand F."/>
            <person name="Pallen M.J."/>
        </authorList>
    </citation>
    <scope>NUCLEOTIDE SEQUENCE</scope>
    <source>
        <strain evidence="8">ChiGjej2B2-19336</strain>
    </source>
</reference>
<feature type="transmembrane region" description="Helical" evidence="7">
    <location>
        <begin position="389"/>
        <end position="408"/>
    </location>
</feature>
<sequence length="455" mass="50546">MQREKMASRIGFLFVSAGCAIGLGNVWRFPYITGKYGGAVFVVAYLFFLLMLALPLLIMEFSVGRASQQNLGNALRVLEPEGSSWHRMGWISMVGSYLLMMFYIPVAGWMLFYVWRTAYGELSLPPDQMPAAFGSMLADPVSMTFWAFLTSILCFLVCSFGLRRGIERVVKIMMTGLLVIMLGLAVRAVTLPGALEGLSFYLAPDWERAVNAGIGSLLNDAMNQAFFTLGLGIGSMCIFGSYLGRDYTITQESIWIVGLDTFVAMMSGFIIFPACFAFGVEPDSGPGLIFITLPNVFNSMSGGRFWGTLFFIFMSAAALTTVITVIENIISYSMDVWKWSRRKSTLINGVALTLLTLPCVLGFNVLSFVQPLGKGSTLMDLEDFILSNNLLSIGAVTFMLFCCHRFGWGWDKFIAETDAGRGVKFPRVLRFYLTWILPFVVVLVFVQGYIQKFFS</sequence>
<dbReference type="GO" id="GO:0015293">
    <property type="term" value="F:symporter activity"/>
    <property type="evidence" value="ECO:0007669"/>
    <property type="project" value="UniProtKB-KW"/>
</dbReference>
<evidence type="ECO:0000313" key="8">
    <source>
        <dbReference type="EMBL" id="HJD97326.1"/>
    </source>
</evidence>
<dbReference type="NCBIfam" id="NF037979">
    <property type="entry name" value="Na_transp"/>
    <property type="match status" value="1"/>
</dbReference>
<organism evidence="8 9">
    <name type="scientific">Mailhella massiliensis</name>
    <dbReference type="NCBI Taxonomy" id="1903261"/>
    <lineage>
        <taxon>Bacteria</taxon>
        <taxon>Pseudomonadati</taxon>
        <taxon>Thermodesulfobacteriota</taxon>
        <taxon>Desulfovibrionia</taxon>
        <taxon>Desulfovibrionales</taxon>
        <taxon>Desulfovibrionaceae</taxon>
        <taxon>Mailhella</taxon>
    </lineage>
</organism>
<dbReference type="InterPro" id="IPR000175">
    <property type="entry name" value="Na/ntran_symport"/>
</dbReference>
<feature type="transmembrane region" description="Helical" evidence="7">
    <location>
        <begin position="38"/>
        <end position="58"/>
    </location>
</feature>
<dbReference type="Proteomes" id="UP000698963">
    <property type="component" value="Unassembled WGS sequence"/>
</dbReference>
<keyword evidence="3 6" id="KW-0812">Transmembrane</keyword>
<dbReference type="AlphaFoldDB" id="A0A921DRS4"/>
<evidence type="ECO:0000256" key="1">
    <source>
        <dbReference type="ARBA" id="ARBA00004141"/>
    </source>
</evidence>
<keyword evidence="5 7" id="KW-0472">Membrane</keyword>
<reference evidence="8" key="2">
    <citation type="submission" date="2021-09" db="EMBL/GenBank/DDBJ databases">
        <authorList>
            <person name="Gilroy R."/>
        </authorList>
    </citation>
    <scope>NUCLEOTIDE SEQUENCE</scope>
    <source>
        <strain evidence="8">ChiGjej2B2-19336</strain>
    </source>
</reference>